<accession>A0A9N9PHG4</accession>
<dbReference type="EMBL" id="CAJVPZ010099217">
    <property type="protein sequence ID" value="CAG8820552.1"/>
    <property type="molecule type" value="Genomic_DNA"/>
</dbReference>
<feature type="non-terminal residue" evidence="1">
    <location>
        <position position="62"/>
    </location>
</feature>
<organism evidence="1 2">
    <name type="scientific">Racocetra fulgida</name>
    <dbReference type="NCBI Taxonomy" id="60492"/>
    <lineage>
        <taxon>Eukaryota</taxon>
        <taxon>Fungi</taxon>
        <taxon>Fungi incertae sedis</taxon>
        <taxon>Mucoromycota</taxon>
        <taxon>Glomeromycotina</taxon>
        <taxon>Glomeromycetes</taxon>
        <taxon>Diversisporales</taxon>
        <taxon>Gigasporaceae</taxon>
        <taxon>Racocetra</taxon>
    </lineage>
</organism>
<proteinExistence type="predicted"/>
<evidence type="ECO:0000313" key="1">
    <source>
        <dbReference type="EMBL" id="CAG8820552.1"/>
    </source>
</evidence>
<protein>
    <submittedName>
        <fullName evidence="1">15143_t:CDS:1</fullName>
    </submittedName>
</protein>
<sequence>AELTKIQQRINANRADLVSKSLIKCWVLVAKSAQLVFKKSYSIDDYENLQKCLETESRILTQ</sequence>
<dbReference type="Proteomes" id="UP000789396">
    <property type="component" value="Unassembled WGS sequence"/>
</dbReference>
<feature type="non-terminal residue" evidence="1">
    <location>
        <position position="1"/>
    </location>
</feature>
<name>A0A9N9PHG4_9GLOM</name>
<keyword evidence="2" id="KW-1185">Reference proteome</keyword>
<gene>
    <name evidence="1" type="ORF">RFULGI_LOCUS19608</name>
</gene>
<dbReference type="AlphaFoldDB" id="A0A9N9PHG4"/>
<evidence type="ECO:0000313" key="2">
    <source>
        <dbReference type="Proteomes" id="UP000789396"/>
    </source>
</evidence>
<dbReference type="OrthoDB" id="2377741at2759"/>
<reference evidence="1" key="1">
    <citation type="submission" date="2021-06" db="EMBL/GenBank/DDBJ databases">
        <authorList>
            <person name="Kallberg Y."/>
            <person name="Tangrot J."/>
            <person name="Rosling A."/>
        </authorList>
    </citation>
    <scope>NUCLEOTIDE SEQUENCE</scope>
    <source>
        <strain evidence="1">IN212</strain>
    </source>
</reference>
<comment type="caution">
    <text evidence="1">The sequence shown here is derived from an EMBL/GenBank/DDBJ whole genome shotgun (WGS) entry which is preliminary data.</text>
</comment>